<feature type="region of interest" description="Disordered" evidence="15">
    <location>
        <begin position="224"/>
        <end position="244"/>
    </location>
</feature>
<evidence type="ECO:0000256" key="7">
    <source>
        <dbReference type="ARBA" id="ARBA00022917"/>
    </source>
</evidence>
<proteinExistence type="inferred from homology"/>
<comment type="similarity">
    <text evidence="2 14">Belongs to the class-I aminoacyl-tRNA synthetase family.</text>
</comment>
<organism evidence="16 17">
    <name type="scientific">Branchiostoma lanceolatum</name>
    <name type="common">Common lancelet</name>
    <name type="synonym">Amphioxus lanceolatum</name>
    <dbReference type="NCBI Taxonomy" id="7740"/>
    <lineage>
        <taxon>Eukaryota</taxon>
        <taxon>Metazoa</taxon>
        <taxon>Chordata</taxon>
        <taxon>Cephalochordata</taxon>
        <taxon>Leptocardii</taxon>
        <taxon>Amphioxiformes</taxon>
        <taxon>Branchiostomatidae</taxon>
        <taxon>Branchiostoma</taxon>
    </lineage>
</organism>
<evidence type="ECO:0000256" key="11">
    <source>
        <dbReference type="ARBA" id="ARBA00059972"/>
    </source>
</evidence>
<dbReference type="InterPro" id="IPR002305">
    <property type="entry name" value="aa-tRNA-synth_Ic"/>
</dbReference>
<dbReference type="Proteomes" id="UP000838412">
    <property type="component" value="Chromosome 1"/>
</dbReference>
<evidence type="ECO:0000256" key="2">
    <source>
        <dbReference type="ARBA" id="ARBA00005594"/>
    </source>
</evidence>
<gene>
    <name evidence="16" type="primary">WARS2</name>
    <name evidence="16" type="ORF">BLAG_LOCUS93</name>
</gene>
<keyword evidence="17" id="KW-1185">Reference proteome</keyword>
<dbReference type="PRINTS" id="PR01039">
    <property type="entry name" value="TRNASYNTHTRP"/>
</dbReference>
<dbReference type="InterPro" id="IPR014729">
    <property type="entry name" value="Rossmann-like_a/b/a_fold"/>
</dbReference>
<evidence type="ECO:0000256" key="6">
    <source>
        <dbReference type="ARBA" id="ARBA00022840"/>
    </source>
</evidence>
<reference evidence="16" key="1">
    <citation type="submission" date="2022-01" db="EMBL/GenBank/DDBJ databases">
        <authorList>
            <person name="Braso-Vives M."/>
        </authorList>
    </citation>
    <scope>NUCLEOTIDE SEQUENCE</scope>
</reference>
<evidence type="ECO:0000256" key="10">
    <source>
        <dbReference type="ARBA" id="ARBA00049929"/>
    </source>
</evidence>
<evidence type="ECO:0000256" key="8">
    <source>
        <dbReference type="ARBA" id="ARBA00023146"/>
    </source>
</evidence>
<keyword evidence="7 14" id="KW-0648">Protein biosynthesis</keyword>
<dbReference type="HAMAP" id="MF_00140_B">
    <property type="entry name" value="Trp_tRNA_synth_B"/>
    <property type="match status" value="1"/>
</dbReference>
<dbReference type="Gene3D" id="1.10.240.10">
    <property type="entry name" value="Tyrosyl-Transfer RNA Synthetase"/>
    <property type="match status" value="1"/>
</dbReference>
<dbReference type="PANTHER" id="PTHR43766">
    <property type="entry name" value="TRYPTOPHAN--TRNA LIGASE, MITOCHONDRIAL"/>
    <property type="match status" value="1"/>
</dbReference>
<sequence length="365" mass="40619">MALPMKCFYRVCGFLSSSQLPSHVICRNNATLSGQKDASPRRIFSGIQPTGIPHIGNYLGALQQWVQLQEEGHQVIYSIVDMHSITVPQDPDQLRENIYDMTACLLACGIDPDKSILFQQSSVSQHAELAWVLGCKATMARLKHLPQWKVKSGPKEDGGVGLFTYPILQAADILLYKATHVPIGVDQVQHLQLAQDLATTFNYHYGQYFPQPTAILGETKKVQSLRKPDSKMSKSEADPRGRIDLTDSPEVIREKLKKAVTDSTSAVTYDPDMRPGVSNLVRIHSACTGLSYEEICRQNEGIETAKYKFVVADAVVAKLDPIRTEILRLQNDRSFLDSVLRQGAKKARDIAEKTYSDVKKLVGFS</sequence>
<dbReference type="InterPro" id="IPR002306">
    <property type="entry name" value="Trp-tRNA-ligase"/>
</dbReference>
<dbReference type="EMBL" id="OV696686">
    <property type="protein sequence ID" value="CAH1225020.1"/>
    <property type="molecule type" value="Genomic_DNA"/>
</dbReference>
<evidence type="ECO:0000256" key="15">
    <source>
        <dbReference type="SAM" id="MobiDB-lite"/>
    </source>
</evidence>
<dbReference type="EC" id="6.1.1.2" evidence="3"/>
<dbReference type="CDD" id="cd00806">
    <property type="entry name" value="TrpRS_core"/>
    <property type="match status" value="1"/>
</dbReference>
<dbReference type="InterPro" id="IPR024109">
    <property type="entry name" value="Trp-tRNA-ligase_bac-type"/>
</dbReference>
<comment type="subcellular location">
    <subcellularLocation>
        <location evidence="1">Mitochondrion matrix</location>
    </subcellularLocation>
</comment>
<dbReference type="PROSITE" id="PS00178">
    <property type="entry name" value="AA_TRNA_LIGASE_I"/>
    <property type="match status" value="1"/>
</dbReference>
<dbReference type="Gene3D" id="3.40.50.620">
    <property type="entry name" value="HUPs"/>
    <property type="match status" value="1"/>
</dbReference>
<accession>A0A8J9VIS9</accession>
<dbReference type="PANTHER" id="PTHR43766:SF1">
    <property type="entry name" value="TRYPTOPHAN--TRNA LIGASE, MITOCHONDRIAL"/>
    <property type="match status" value="1"/>
</dbReference>
<dbReference type="NCBIfam" id="TIGR00233">
    <property type="entry name" value="trpS"/>
    <property type="match status" value="1"/>
</dbReference>
<comment type="catalytic activity">
    <reaction evidence="10">
        <text>tRNA(Trp) + L-tryptophan + ATP = L-tryptophyl-tRNA(Trp) + AMP + diphosphate + H(+)</text>
        <dbReference type="Rhea" id="RHEA:24080"/>
        <dbReference type="Rhea" id="RHEA-COMP:9671"/>
        <dbReference type="Rhea" id="RHEA-COMP:9705"/>
        <dbReference type="ChEBI" id="CHEBI:15378"/>
        <dbReference type="ChEBI" id="CHEBI:30616"/>
        <dbReference type="ChEBI" id="CHEBI:33019"/>
        <dbReference type="ChEBI" id="CHEBI:57912"/>
        <dbReference type="ChEBI" id="CHEBI:78442"/>
        <dbReference type="ChEBI" id="CHEBI:78535"/>
        <dbReference type="ChEBI" id="CHEBI:456215"/>
        <dbReference type="EC" id="6.1.1.2"/>
    </reaction>
</comment>
<evidence type="ECO:0000256" key="14">
    <source>
        <dbReference type="RuleBase" id="RU363036"/>
    </source>
</evidence>
<keyword evidence="8 14" id="KW-0030">Aminoacyl-tRNA synthetase</keyword>
<evidence type="ECO:0000313" key="17">
    <source>
        <dbReference type="Proteomes" id="UP000838412"/>
    </source>
</evidence>
<keyword evidence="6 14" id="KW-0067">ATP-binding</keyword>
<evidence type="ECO:0000313" key="16">
    <source>
        <dbReference type="EMBL" id="CAH1225020.1"/>
    </source>
</evidence>
<evidence type="ECO:0000256" key="1">
    <source>
        <dbReference type="ARBA" id="ARBA00004305"/>
    </source>
</evidence>
<dbReference type="GO" id="GO:0005759">
    <property type="term" value="C:mitochondrial matrix"/>
    <property type="evidence" value="ECO:0007669"/>
    <property type="project" value="UniProtKB-SubCell"/>
</dbReference>
<evidence type="ECO:0000256" key="5">
    <source>
        <dbReference type="ARBA" id="ARBA00022741"/>
    </source>
</evidence>
<comment type="function">
    <text evidence="11">Catalyzes the attachment of tryptophan to tRNA(Trp) in a two-step reaction: tryptophan is first activated by ATP to form Trp-AMP and then transferred to the acceptor end of tRNA(Trp).</text>
</comment>
<keyword evidence="4 14" id="KW-0436">Ligase</keyword>
<keyword evidence="5 14" id="KW-0547">Nucleotide-binding</keyword>
<evidence type="ECO:0000256" key="4">
    <source>
        <dbReference type="ARBA" id="ARBA00022598"/>
    </source>
</evidence>
<dbReference type="AlphaFoldDB" id="A0A8J9VIS9"/>
<dbReference type="GO" id="GO:0005524">
    <property type="term" value="F:ATP binding"/>
    <property type="evidence" value="ECO:0007669"/>
    <property type="project" value="UniProtKB-KW"/>
</dbReference>
<evidence type="ECO:0000256" key="3">
    <source>
        <dbReference type="ARBA" id="ARBA00013161"/>
    </source>
</evidence>
<dbReference type="GO" id="GO:0004830">
    <property type="term" value="F:tryptophan-tRNA ligase activity"/>
    <property type="evidence" value="ECO:0007669"/>
    <property type="project" value="UniProtKB-EC"/>
</dbReference>
<name>A0A8J9VIS9_BRALA</name>
<dbReference type="SUPFAM" id="SSF52374">
    <property type="entry name" value="Nucleotidylyl transferase"/>
    <property type="match status" value="1"/>
</dbReference>
<evidence type="ECO:0000256" key="13">
    <source>
        <dbReference type="ARBA" id="ARBA00080951"/>
    </source>
</evidence>
<dbReference type="GO" id="GO:0070183">
    <property type="term" value="P:mitochondrial tryptophanyl-tRNA aminoacylation"/>
    <property type="evidence" value="ECO:0007669"/>
    <property type="project" value="TreeGrafter"/>
</dbReference>
<dbReference type="InterPro" id="IPR050203">
    <property type="entry name" value="Trp-tRNA_synthetase"/>
</dbReference>
<dbReference type="FunFam" id="3.40.50.620:FF:000082">
    <property type="entry name" value="MSW1p Mitochondrial tryptophanyl-tRNA synthetase"/>
    <property type="match status" value="1"/>
</dbReference>
<dbReference type="Pfam" id="PF00579">
    <property type="entry name" value="tRNA-synt_1b"/>
    <property type="match status" value="1"/>
</dbReference>
<dbReference type="OrthoDB" id="15808at2759"/>
<evidence type="ECO:0000256" key="9">
    <source>
        <dbReference type="ARBA" id="ARBA00030268"/>
    </source>
</evidence>
<dbReference type="FunFam" id="1.10.240.10:FF:000002">
    <property type="entry name" value="Tryptophan--tRNA ligase"/>
    <property type="match status" value="1"/>
</dbReference>
<dbReference type="InterPro" id="IPR001412">
    <property type="entry name" value="aa-tRNA-synth_I_CS"/>
</dbReference>
<evidence type="ECO:0000256" key="12">
    <source>
        <dbReference type="ARBA" id="ARBA00069760"/>
    </source>
</evidence>
<protein>
    <recommendedName>
        <fullName evidence="12">Tryptophan--tRNA ligase, mitochondrial</fullName>
        <ecNumber evidence="3">6.1.1.2</ecNumber>
    </recommendedName>
    <alternativeName>
        <fullName evidence="13">(Mt)TrpRS</fullName>
    </alternativeName>
    <alternativeName>
        <fullName evidence="9">Tryptophanyl-tRNA synthetase</fullName>
    </alternativeName>
</protein>